<organism evidence="1 2">
    <name type="scientific">Romanomermis culicivorax</name>
    <name type="common">Nematode worm</name>
    <dbReference type="NCBI Taxonomy" id="13658"/>
    <lineage>
        <taxon>Eukaryota</taxon>
        <taxon>Metazoa</taxon>
        <taxon>Ecdysozoa</taxon>
        <taxon>Nematoda</taxon>
        <taxon>Enoplea</taxon>
        <taxon>Dorylaimia</taxon>
        <taxon>Mermithida</taxon>
        <taxon>Mermithoidea</taxon>
        <taxon>Mermithidae</taxon>
        <taxon>Romanomermis</taxon>
    </lineage>
</organism>
<dbReference type="WBParaSite" id="nRc.2.0.1.t13507-RA">
    <property type="protein sequence ID" value="nRc.2.0.1.t13507-RA"/>
    <property type="gene ID" value="nRc.2.0.1.g13507"/>
</dbReference>
<name>A0A915IJE8_ROMCU</name>
<accession>A0A915IJE8</accession>
<dbReference type="Proteomes" id="UP000887565">
    <property type="component" value="Unplaced"/>
</dbReference>
<proteinExistence type="predicted"/>
<keyword evidence="1" id="KW-1185">Reference proteome</keyword>
<dbReference type="AlphaFoldDB" id="A0A915IJE8"/>
<evidence type="ECO:0000313" key="1">
    <source>
        <dbReference type="Proteomes" id="UP000887565"/>
    </source>
</evidence>
<evidence type="ECO:0000313" key="2">
    <source>
        <dbReference type="WBParaSite" id="nRc.2.0.1.t13507-RA"/>
    </source>
</evidence>
<protein>
    <submittedName>
        <fullName evidence="2">Uncharacterized protein</fullName>
    </submittedName>
</protein>
<sequence>MAKADFGSHRSTRRETYQIAGFFRESRRTRVAQWLANLQEPFWFMECGIPGAAVRIVPVVRHTGHNLGQRPC</sequence>
<reference evidence="2" key="1">
    <citation type="submission" date="2022-11" db="UniProtKB">
        <authorList>
            <consortium name="WormBaseParasite"/>
        </authorList>
    </citation>
    <scope>IDENTIFICATION</scope>
</reference>